<dbReference type="AlphaFoldDB" id="A0A7G3G5E7"/>
<proteinExistence type="predicted"/>
<dbReference type="KEGG" id="ifl:C1H71_03310"/>
<evidence type="ECO:0008006" key="3">
    <source>
        <dbReference type="Google" id="ProtNLM"/>
    </source>
</evidence>
<keyword evidence="2" id="KW-1185">Reference proteome</keyword>
<organism evidence="1 2">
    <name type="scientific">Iodobacter fluviatilis</name>
    <dbReference type="NCBI Taxonomy" id="537"/>
    <lineage>
        <taxon>Bacteria</taxon>
        <taxon>Pseudomonadati</taxon>
        <taxon>Pseudomonadota</taxon>
        <taxon>Betaproteobacteria</taxon>
        <taxon>Neisseriales</taxon>
        <taxon>Chitinibacteraceae</taxon>
        <taxon>Iodobacter</taxon>
    </lineage>
</organism>
<evidence type="ECO:0000313" key="2">
    <source>
        <dbReference type="Proteomes" id="UP000515917"/>
    </source>
</evidence>
<name>A0A7G3G5E7_9NEIS</name>
<accession>A0A7G3G5E7</accession>
<dbReference type="RefSeq" id="WP_130105299.1">
    <property type="nucleotide sequence ID" value="NZ_CP025781.1"/>
</dbReference>
<gene>
    <name evidence="1" type="ORF">C1H71_03310</name>
</gene>
<protein>
    <recommendedName>
        <fullName evidence="3">Transposase</fullName>
    </recommendedName>
</protein>
<dbReference type="Proteomes" id="UP000515917">
    <property type="component" value="Chromosome"/>
</dbReference>
<sequence length="114" mass="12888">MPINGIQMQSLPGSSSCTAQSYGIVVIVRQASLTARTMMHQSQLPLTKWFLAVYLLTQLKTNIVALSLRRQLGITWKAAWLLKHKLVEAMRQRESGRPLSGDVRIDGRISWRRA</sequence>
<reference evidence="1 2" key="1">
    <citation type="submission" date="2018-01" db="EMBL/GenBank/DDBJ databases">
        <title>Genome sequence of Iodobacter sp. strain PCH194 isolated from Indian Trans-Himalaya.</title>
        <authorList>
            <person name="Kumar V."/>
            <person name="Thakur V."/>
            <person name="Kumar S."/>
            <person name="Singh D."/>
        </authorList>
    </citation>
    <scope>NUCLEOTIDE SEQUENCE [LARGE SCALE GENOMIC DNA]</scope>
    <source>
        <strain evidence="1 2">PCH194</strain>
    </source>
</reference>
<evidence type="ECO:0000313" key="1">
    <source>
        <dbReference type="EMBL" id="QBC42680.1"/>
    </source>
</evidence>
<dbReference type="EMBL" id="CP025781">
    <property type="protein sequence ID" value="QBC42680.1"/>
    <property type="molecule type" value="Genomic_DNA"/>
</dbReference>